<comment type="subcellular location">
    <subcellularLocation>
        <location evidence="1">Cytoplasm</location>
    </subcellularLocation>
</comment>
<dbReference type="Proteomes" id="UP000078555">
    <property type="component" value="Unassembled WGS sequence"/>
</dbReference>
<keyword evidence="5" id="KW-0694">RNA-binding</keyword>
<dbReference type="InterPro" id="IPR008991">
    <property type="entry name" value="Translation_prot_SH3-like_sf"/>
</dbReference>
<accession>A0A1A8YVS7</accession>
<dbReference type="InterPro" id="IPR019769">
    <property type="entry name" value="Trans_elong_IF5A_hypusine_site"/>
</dbReference>
<evidence type="ECO:0000256" key="5">
    <source>
        <dbReference type="ARBA" id="ARBA00022884"/>
    </source>
</evidence>
<dbReference type="InterPro" id="IPR001884">
    <property type="entry name" value="IF5A-like"/>
</dbReference>
<feature type="domain" description="Translation initiation factor 5A C-terminal" evidence="8">
    <location>
        <begin position="83"/>
        <end position="159"/>
    </location>
</feature>
<dbReference type="Pfam" id="PF21485">
    <property type="entry name" value="IF5A-like_N"/>
    <property type="match status" value="1"/>
</dbReference>
<reference evidence="9" key="2">
    <citation type="submission" date="2016-05" db="EMBL/GenBank/DDBJ databases">
        <authorList>
            <person name="Lavstsen T."/>
            <person name="Jespersen J.S."/>
        </authorList>
    </citation>
    <scope>NUCLEOTIDE SEQUENCE [LARGE SCALE GENOMIC DNA]</scope>
</reference>
<dbReference type="Pfam" id="PF01287">
    <property type="entry name" value="eIF-5a"/>
    <property type="match status" value="1"/>
</dbReference>
<dbReference type="InterPro" id="IPR012340">
    <property type="entry name" value="NA-bd_OB-fold"/>
</dbReference>
<dbReference type="GO" id="GO:0045901">
    <property type="term" value="P:positive regulation of translational elongation"/>
    <property type="evidence" value="ECO:0007669"/>
    <property type="project" value="InterPro"/>
</dbReference>
<dbReference type="AlphaFoldDB" id="A0A1A8YVS7"/>
<dbReference type="GO" id="GO:0043022">
    <property type="term" value="F:ribosome binding"/>
    <property type="evidence" value="ECO:0007669"/>
    <property type="project" value="InterPro"/>
</dbReference>
<evidence type="ECO:0000313" key="12">
    <source>
        <dbReference type="Proteomes" id="UP000078555"/>
    </source>
</evidence>
<evidence type="ECO:0000256" key="7">
    <source>
        <dbReference type="ARBA" id="ARBA00023071"/>
    </source>
</evidence>
<evidence type="ECO:0000256" key="6">
    <source>
        <dbReference type="ARBA" id="ARBA00022917"/>
    </source>
</evidence>
<dbReference type="GO" id="GO:0003723">
    <property type="term" value="F:RNA binding"/>
    <property type="evidence" value="ECO:0007669"/>
    <property type="project" value="UniProtKB-KW"/>
</dbReference>
<dbReference type="SUPFAM" id="SSF50104">
    <property type="entry name" value="Translation proteins SH3-like domain"/>
    <property type="match status" value="1"/>
</dbReference>
<dbReference type="Gene3D" id="2.30.30.30">
    <property type="match status" value="1"/>
</dbReference>
<keyword evidence="9" id="KW-0396">Initiation factor</keyword>
<dbReference type="SUPFAM" id="SSF50249">
    <property type="entry name" value="Nucleic acid-binding proteins"/>
    <property type="match status" value="1"/>
</dbReference>
<dbReference type="EMBL" id="FLRE01000104">
    <property type="protein sequence ID" value="SBT35658.1"/>
    <property type="molecule type" value="Genomic_DNA"/>
</dbReference>
<dbReference type="GO" id="GO:0045905">
    <property type="term" value="P:positive regulation of translational termination"/>
    <property type="evidence" value="ECO:0007669"/>
    <property type="project" value="InterPro"/>
</dbReference>
<dbReference type="Gene3D" id="2.40.50.140">
    <property type="entry name" value="Nucleic acid-binding proteins"/>
    <property type="match status" value="1"/>
</dbReference>
<proteinExistence type="inferred from homology"/>
<gene>
    <name evidence="10" type="ORF">POVWA1_049190</name>
    <name evidence="9" type="ORF">POVWA2_026100</name>
</gene>
<name>A0A1A8YVS7_PLAOA</name>
<evidence type="ECO:0000256" key="3">
    <source>
        <dbReference type="ARBA" id="ARBA00022490"/>
    </source>
</evidence>
<dbReference type="Proteomes" id="UP000078550">
    <property type="component" value="Unassembled WGS sequence"/>
</dbReference>
<dbReference type="PROSITE" id="PS00302">
    <property type="entry name" value="IF5A_HYPUSINE"/>
    <property type="match status" value="1"/>
</dbReference>
<keyword evidence="6" id="KW-0648">Protein biosynthesis</keyword>
<evidence type="ECO:0000256" key="4">
    <source>
        <dbReference type="ARBA" id="ARBA00022768"/>
    </source>
</evidence>
<dbReference type="NCBIfam" id="TIGR00037">
    <property type="entry name" value="eIF_5A"/>
    <property type="match status" value="1"/>
</dbReference>
<dbReference type="GO" id="GO:0003746">
    <property type="term" value="F:translation elongation factor activity"/>
    <property type="evidence" value="ECO:0007669"/>
    <property type="project" value="UniProtKB-KW"/>
</dbReference>
<dbReference type="InterPro" id="IPR020189">
    <property type="entry name" value="IF5A_C"/>
</dbReference>
<evidence type="ECO:0000313" key="11">
    <source>
        <dbReference type="Proteomes" id="UP000078550"/>
    </source>
</evidence>
<keyword evidence="4" id="KW-0251">Elongation factor</keyword>
<dbReference type="GO" id="GO:0003743">
    <property type="term" value="F:translation initiation factor activity"/>
    <property type="evidence" value="ECO:0007669"/>
    <property type="project" value="UniProtKB-KW"/>
</dbReference>
<dbReference type="PANTHER" id="PTHR11673">
    <property type="entry name" value="TRANSLATION INITIATION FACTOR 5A FAMILY MEMBER"/>
    <property type="match status" value="1"/>
</dbReference>
<reference evidence="11 12" key="1">
    <citation type="submission" date="2016-05" db="EMBL/GenBank/DDBJ databases">
        <authorList>
            <person name="Naeem Raeece"/>
        </authorList>
    </citation>
    <scope>NUCLEOTIDE SEQUENCE [LARGE SCALE GENOMIC DNA]</scope>
</reference>
<sequence>MSDHETYDNIDAGASHTYPVQAGAIKKNGHVMLKEHPCKVVDYSTSKTGKHGHAKAHIVGIDIFTGKKYEDICPTSHNMDVPVVKKTELQLIDVTEDGFVSLLYDNGETKDDLSLPRDTEGNFDEVAKLIRTLFDSGNQGAIFLKMWNALYRYEPFRVNPPSPRVQIRGTARGTASGSVRGTAYERKKAQEQTQNELHLNVKKRAYDISTVAT</sequence>
<dbReference type="FunFam" id="2.30.30.30:FF:000007">
    <property type="entry name" value="Eukaryotic translation initiation factor 5A"/>
    <property type="match status" value="1"/>
</dbReference>
<evidence type="ECO:0000313" key="10">
    <source>
        <dbReference type="EMBL" id="SBT44148.1"/>
    </source>
</evidence>
<keyword evidence="3" id="KW-0963">Cytoplasm</keyword>
<evidence type="ECO:0000313" key="9">
    <source>
        <dbReference type="EMBL" id="SBT35658.1"/>
    </source>
</evidence>
<organism evidence="9 11">
    <name type="scientific">Plasmodium ovale wallikeri</name>
    <dbReference type="NCBI Taxonomy" id="864142"/>
    <lineage>
        <taxon>Eukaryota</taxon>
        <taxon>Sar</taxon>
        <taxon>Alveolata</taxon>
        <taxon>Apicomplexa</taxon>
        <taxon>Aconoidasida</taxon>
        <taxon>Haemosporida</taxon>
        <taxon>Plasmodiidae</taxon>
        <taxon>Plasmodium</taxon>
        <taxon>Plasmodium (Plasmodium)</taxon>
    </lineage>
</organism>
<comment type="similarity">
    <text evidence="2">Belongs to the eIF-5A family.</text>
</comment>
<dbReference type="GO" id="GO:0005737">
    <property type="term" value="C:cytoplasm"/>
    <property type="evidence" value="ECO:0007669"/>
    <property type="project" value="UniProtKB-SubCell"/>
</dbReference>
<protein>
    <submittedName>
        <fullName evidence="9">Eukaryotic translation initiation factor 5A, putative (EIF5A)</fullName>
    </submittedName>
</protein>
<evidence type="ECO:0000259" key="8">
    <source>
        <dbReference type="SMART" id="SM01376"/>
    </source>
</evidence>
<evidence type="ECO:0000256" key="2">
    <source>
        <dbReference type="ARBA" id="ARBA00006016"/>
    </source>
</evidence>
<evidence type="ECO:0000256" key="1">
    <source>
        <dbReference type="ARBA" id="ARBA00004496"/>
    </source>
</evidence>
<dbReference type="InterPro" id="IPR048670">
    <property type="entry name" value="IF5A-like_N"/>
</dbReference>
<dbReference type="InterPro" id="IPR014722">
    <property type="entry name" value="Rib_uL2_dom2"/>
</dbReference>
<keyword evidence="12" id="KW-1185">Reference proteome</keyword>
<keyword evidence="7" id="KW-0385">Hypusine</keyword>
<dbReference type="EMBL" id="FLRD01000133">
    <property type="protein sequence ID" value="SBT44148.1"/>
    <property type="molecule type" value="Genomic_DNA"/>
</dbReference>
<dbReference type="SMART" id="SM01376">
    <property type="entry name" value="eIF-5a"/>
    <property type="match status" value="1"/>
</dbReference>